<evidence type="ECO:0000313" key="2">
    <source>
        <dbReference type="EMBL" id="QKV55485.1"/>
    </source>
</evidence>
<dbReference type="RefSeq" id="WP_175506273.1">
    <property type="nucleotide sequence ID" value="NZ_CP054841.1"/>
</dbReference>
<keyword evidence="1" id="KW-0732">Signal</keyword>
<feature type="signal peptide" evidence="1">
    <location>
        <begin position="1"/>
        <end position="19"/>
    </location>
</feature>
<dbReference type="EMBL" id="CP054841">
    <property type="protein sequence ID" value="QKV55485.1"/>
    <property type="molecule type" value="Genomic_DNA"/>
</dbReference>
<dbReference type="KEGG" id="aant:HUK68_21460"/>
<evidence type="ECO:0000313" key="3">
    <source>
        <dbReference type="Proteomes" id="UP000509579"/>
    </source>
</evidence>
<organism evidence="2 3">
    <name type="scientific">Comamonas antarctica</name>
    <dbReference type="NCBI Taxonomy" id="2743470"/>
    <lineage>
        <taxon>Bacteria</taxon>
        <taxon>Pseudomonadati</taxon>
        <taxon>Pseudomonadota</taxon>
        <taxon>Betaproteobacteria</taxon>
        <taxon>Burkholderiales</taxon>
        <taxon>Comamonadaceae</taxon>
        <taxon>Comamonas</taxon>
    </lineage>
</organism>
<evidence type="ECO:0008006" key="4">
    <source>
        <dbReference type="Google" id="ProtNLM"/>
    </source>
</evidence>
<keyword evidence="3" id="KW-1185">Reference proteome</keyword>
<proteinExistence type="predicted"/>
<reference evidence="2 3" key="1">
    <citation type="submission" date="2020-06" db="EMBL/GenBank/DDBJ databases">
        <title>Acidovorax antarctica sp. nov., isolated from Corinth ice sheet soil, Antarctic Fields Peninsula.</title>
        <authorList>
            <person name="Xu Q."/>
            <person name="Peng F."/>
        </authorList>
    </citation>
    <scope>NUCLEOTIDE SEQUENCE [LARGE SCALE GENOMIC DNA]</scope>
    <source>
        <strain evidence="2 3">16-35-5</strain>
        <plasmid evidence="2 3">unnamed1</plasmid>
    </source>
</reference>
<name>A0A6N1XC20_9BURK</name>
<dbReference type="Proteomes" id="UP000509579">
    <property type="component" value="Plasmid unnamed1"/>
</dbReference>
<feature type="chain" id="PRO_5026848146" description="CNP1-like family protein" evidence="1">
    <location>
        <begin position="20"/>
        <end position="137"/>
    </location>
</feature>
<keyword evidence="2" id="KW-0614">Plasmid</keyword>
<dbReference type="AlphaFoldDB" id="A0A6N1XC20"/>
<protein>
    <recommendedName>
        <fullName evidence="4">CNP1-like family protein</fullName>
    </recommendedName>
</protein>
<geneLocation type="plasmid" evidence="2 3">
    <name>unnamed1</name>
</geneLocation>
<gene>
    <name evidence="2" type="ORF">HUK68_21460</name>
</gene>
<accession>A0A6N1XC20</accession>
<sequence>MHRTLATLLLATVCASSWAQDWFTVYGDPLQPEADLIEIRLPSPSQADHLAVEVRVSRSASRVAYGGGKYRSHHSMAVIDCENQAGWYTQMKFYQLPAWKGPMTMSRSFELGSAPVAFKDIPGEAQRLVRAACRLRK</sequence>
<evidence type="ECO:0000256" key="1">
    <source>
        <dbReference type="SAM" id="SignalP"/>
    </source>
</evidence>